<gene>
    <name evidence="3" type="ORF">OIU83_11675</name>
</gene>
<sequence length="150" mass="17441">MKYYLILILLGFAITTRAQKKITFEYDNAGNQTKRELCLTCTSKNADEVPKEIEALVEEDLLKFSPEDVVSYYPNPVREELYLKWQLVNDNYVSSLMVYNFNGQVLQTFSQSERNNTQTIPFQSYPSGTYLVVLLYNNGEQKTIKIIKQK</sequence>
<dbReference type="RefSeq" id="WP_264206433.1">
    <property type="nucleotide sequence ID" value="NZ_JAOZEW010000011.1"/>
</dbReference>
<dbReference type="AlphaFoldDB" id="A0A9X2ZF95"/>
<accession>A0A9X2ZF95</accession>
<evidence type="ECO:0000313" key="3">
    <source>
        <dbReference type="EMBL" id="MCV9928320.1"/>
    </source>
</evidence>
<dbReference type="NCBIfam" id="TIGR04183">
    <property type="entry name" value="Por_Secre_tail"/>
    <property type="match status" value="1"/>
</dbReference>
<reference evidence="3" key="1">
    <citation type="submission" date="2022-10" db="EMBL/GenBank/DDBJ databases">
        <title>Two novel species of Flavobacterium.</title>
        <authorList>
            <person name="Liu Q."/>
            <person name="Xin Y.-H."/>
        </authorList>
    </citation>
    <scope>NUCLEOTIDE SEQUENCE</scope>
    <source>
        <strain evidence="3">LS1R49</strain>
    </source>
</reference>
<proteinExistence type="predicted"/>
<name>A0A9X2ZF95_9FLAO</name>
<organism evidence="3 4">
    <name type="scientific">Flavobacterium shii</name>
    <dbReference type="NCBI Taxonomy" id="2987687"/>
    <lineage>
        <taxon>Bacteria</taxon>
        <taxon>Pseudomonadati</taxon>
        <taxon>Bacteroidota</taxon>
        <taxon>Flavobacteriia</taxon>
        <taxon>Flavobacteriales</taxon>
        <taxon>Flavobacteriaceae</taxon>
        <taxon>Flavobacterium</taxon>
    </lineage>
</organism>
<feature type="domain" description="Secretion system C-terminal sorting" evidence="2">
    <location>
        <begin position="73"/>
        <end position="145"/>
    </location>
</feature>
<evidence type="ECO:0000259" key="2">
    <source>
        <dbReference type="Pfam" id="PF18962"/>
    </source>
</evidence>
<protein>
    <submittedName>
        <fullName evidence="3">T9SS type A sorting domain-containing protein</fullName>
    </submittedName>
</protein>
<keyword evidence="4" id="KW-1185">Reference proteome</keyword>
<dbReference type="Pfam" id="PF18962">
    <property type="entry name" value="Por_Secre_tail"/>
    <property type="match status" value="1"/>
</dbReference>
<evidence type="ECO:0000313" key="4">
    <source>
        <dbReference type="Proteomes" id="UP001151079"/>
    </source>
</evidence>
<comment type="caution">
    <text evidence="3">The sequence shown here is derived from an EMBL/GenBank/DDBJ whole genome shotgun (WGS) entry which is preliminary data.</text>
</comment>
<dbReference type="InterPro" id="IPR026444">
    <property type="entry name" value="Secre_tail"/>
</dbReference>
<keyword evidence="1" id="KW-0732">Signal</keyword>
<dbReference type="EMBL" id="JAOZEW010000011">
    <property type="protein sequence ID" value="MCV9928320.1"/>
    <property type="molecule type" value="Genomic_DNA"/>
</dbReference>
<evidence type="ECO:0000256" key="1">
    <source>
        <dbReference type="ARBA" id="ARBA00022729"/>
    </source>
</evidence>
<dbReference type="Proteomes" id="UP001151079">
    <property type="component" value="Unassembled WGS sequence"/>
</dbReference>